<evidence type="ECO:0000313" key="6">
    <source>
        <dbReference type="Proteomes" id="UP000318704"/>
    </source>
</evidence>
<reference evidence="5 6" key="1">
    <citation type="submission" date="2019-03" db="EMBL/GenBank/DDBJ databases">
        <title>Deep-cultivation of Planctomycetes and their phenomic and genomic characterization uncovers novel biology.</title>
        <authorList>
            <person name="Wiegand S."/>
            <person name="Jogler M."/>
            <person name="Boedeker C."/>
            <person name="Pinto D."/>
            <person name="Vollmers J."/>
            <person name="Rivas-Marin E."/>
            <person name="Kohn T."/>
            <person name="Peeters S.H."/>
            <person name="Heuer A."/>
            <person name="Rast P."/>
            <person name="Oberbeckmann S."/>
            <person name="Bunk B."/>
            <person name="Jeske O."/>
            <person name="Meyerdierks A."/>
            <person name="Storesund J.E."/>
            <person name="Kallscheuer N."/>
            <person name="Luecker S."/>
            <person name="Lage O.M."/>
            <person name="Pohl T."/>
            <person name="Merkel B.J."/>
            <person name="Hornburger P."/>
            <person name="Mueller R.-W."/>
            <person name="Bruemmer F."/>
            <person name="Labrenz M."/>
            <person name="Spormann A.M."/>
            <person name="Op den Camp H."/>
            <person name="Overmann J."/>
            <person name="Amann R."/>
            <person name="Jetten M.S.M."/>
            <person name="Mascher T."/>
            <person name="Medema M.H."/>
            <person name="Devos D.P."/>
            <person name="Kaster A.-K."/>
            <person name="Ovreas L."/>
            <person name="Rohde M."/>
            <person name="Galperin M.Y."/>
            <person name="Jogler C."/>
        </authorList>
    </citation>
    <scope>NUCLEOTIDE SEQUENCE [LARGE SCALE GENOMIC DNA]</scope>
    <source>
        <strain evidence="5 6">V144</strain>
    </source>
</reference>
<dbReference type="EC" id="2.3.1.189" evidence="5"/>
<dbReference type="GO" id="GO:0035447">
    <property type="term" value="F:mycothiol synthase activity"/>
    <property type="evidence" value="ECO:0007669"/>
    <property type="project" value="UniProtKB-EC"/>
</dbReference>
<organism evidence="5 6">
    <name type="scientific">Gimesia aquarii</name>
    <dbReference type="NCBI Taxonomy" id="2527964"/>
    <lineage>
        <taxon>Bacteria</taxon>
        <taxon>Pseudomonadati</taxon>
        <taxon>Planctomycetota</taxon>
        <taxon>Planctomycetia</taxon>
        <taxon>Planctomycetales</taxon>
        <taxon>Planctomycetaceae</taxon>
        <taxon>Gimesia</taxon>
    </lineage>
</organism>
<protein>
    <submittedName>
        <fullName evidence="5">Mycothiol acetyltransferase</fullName>
        <ecNumber evidence="5">2.3.1.189</ecNumber>
    </submittedName>
</protein>
<feature type="compositionally biased region" description="Basic and acidic residues" evidence="3">
    <location>
        <begin position="187"/>
        <end position="202"/>
    </location>
</feature>
<evidence type="ECO:0000259" key="4">
    <source>
        <dbReference type="PROSITE" id="PS51186"/>
    </source>
</evidence>
<evidence type="ECO:0000256" key="2">
    <source>
        <dbReference type="ARBA" id="ARBA00023315"/>
    </source>
</evidence>
<dbReference type="Proteomes" id="UP000318704">
    <property type="component" value="Chromosome"/>
</dbReference>
<feature type="domain" description="N-acetyltransferase" evidence="4">
    <location>
        <begin position="166"/>
        <end position="309"/>
    </location>
</feature>
<dbReference type="RefSeq" id="WP_144988808.1">
    <property type="nucleotide sequence ID" value="NZ_CP037920.1"/>
</dbReference>
<evidence type="ECO:0000256" key="3">
    <source>
        <dbReference type="SAM" id="MobiDB-lite"/>
    </source>
</evidence>
<gene>
    <name evidence="5" type="primary">mshD_3</name>
    <name evidence="5" type="ORF">V144x_48780</name>
</gene>
<dbReference type="KEGG" id="gaw:V144x_48780"/>
<dbReference type="Pfam" id="PF00583">
    <property type="entry name" value="Acetyltransf_1"/>
    <property type="match status" value="1"/>
</dbReference>
<dbReference type="EMBL" id="CP037920">
    <property type="protein sequence ID" value="QDT99367.1"/>
    <property type="molecule type" value="Genomic_DNA"/>
</dbReference>
<dbReference type="AlphaFoldDB" id="A0A517W2A8"/>
<name>A0A517W2A8_9PLAN</name>
<sequence>MSITISLATKAEQSEASAFIFADAAEAERESQTQDFMKSISSGEIDKTQILIARDSGALIGVGVLIFTDLTTAFLWPPFTQRDDCAEAILQEMATRIDQSEASIGQSLLEPGQMNHRRMLSRNGFPHLTNLMFMRHPLTKLSQATLNDEHLLWIKFDEHKNRKRFLDLLELTHQSSHDCPALNQSRTAEESLESHRSSGDSDQNHWYLCHRNGVDLGVLLMTEHKKDNVWEVVYMGVAPEYRGNGYGATLIQHGLLEAQTHSQTAVILAVDYKNSYAIKIYEELGFVSQYTLSVHARICSRFPEKKTTNQ</sequence>
<dbReference type="PANTHER" id="PTHR43420">
    <property type="entry name" value="ACETYLTRANSFERASE"/>
    <property type="match status" value="1"/>
</dbReference>
<accession>A0A517W2A8</accession>
<dbReference type="InterPro" id="IPR000182">
    <property type="entry name" value="GNAT_dom"/>
</dbReference>
<evidence type="ECO:0000256" key="1">
    <source>
        <dbReference type="ARBA" id="ARBA00022679"/>
    </source>
</evidence>
<dbReference type="PROSITE" id="PS51186">
    <property type="entry name" value="GNAT"/>
    <property type="match status" value="1"/>
</dbReference>
<feature type="region of interest" description="Disordered" evidence="3">
    <location>
        <begin position="178"/>
        <end position="202"/>
    </location>
</feature>
<keyword evidence="2 5" id="KW-0012">Acyltransferase</keyword>
<dbReference type="Gene3D" id="3.40.630.30">
    <property type="match status" value="1"/>
</dbReference>
<keyword evidence="1 5" id="KW-0808">Transferase</keyword>
<dbReference type="InterPro" id="IPR050680">
    <property type="entry name" value="YpeA/RimI_acetyltransf"/>
</dbReference>
<dbReference type="CDD" id="cd04301">
    <property type="entry name" value="NAT_SF"/>
    <property type="match status" value="1"/>
</dbReference>
<proteinExistence type="predicted"/>
<dbReference type="SUPFAM" id="SSF55729">
    <property type="entry name" value="Acyl-CoA N-acyltransferases (Nat)"/>
    <property type="match status" value="1"/>
</dbReference>
<evidence type="ECO:0000313" key="5">
    <source>
        <dbReference type="EMBL" id="QDT99367.1"/>
    </source>
</evidence>
<dbReference type="InterPro" id="IPR016181">
    <property type="entry name" value="Acyl_CoA_acyltransferase"/>
</dbReference>